<dbReference type="PROSITE" id="PS50850">
    <property type="entry name" value="MFS"/>
    <property type="match status" value="1"/>
</dbReference>
<evidence type="ECO:0000313" key="7">
    <source>
        <dbReference type="EMBL" id="MQX35656.1"/>
    </source>
</evidence>
<evidence type="ECO:0000256" key="4">
    <source>
        <dbReference type="SAM" id="MobiDB-lite"/>
    </source>
</evidence>
<feature type="transmembrane region" description="Helical" evidence="5">
    <location>
        <begin position="45"/>
        <end position="66"/>
    </location>
</feature>
<gene>
    <name evidence="7" type="ORF">GHC57_03905</name>
</gene>
<reference evidence="7 8" key="1">
    <citation type="submission" date="2019-10" db="EMBL/GenBank/DDBJ databases">
        <title>Draft whole-genome sequence of the purple nonsulfur photosynthetic bacterium Roseospira navarrensis DSM 15114.</title>
        <authorList>
            <person name="Kyndt J.A."/>
            <person name="Meyer T.E."/>
        </authorList>
    </citation>
    <scope>NUCLEOTIDE SEQUENCE [LARGE SCALE GENOMIC DNA]</scope>
    <source>
        <strain evidence="7 8">DSM 15114</strain>
    </source>
</reference>
<dbReference type="InterPro" id="IPR036259">
    <property type="entry name" value="MFS_trans_sf"/>
</dbReference>
<evidence type="ECO:0000256" key="3">
    <source>
        <dbReference type="ARBA" id="ARBA00023136"/>
    </source>
</evidence>
<dbReference type="InterPro" id="IPR047200">
    <property type="entry name" value="MFS_YcaD-like"/>
</dbReference>
<dbReference type="PANTHER" id="PTHR23521:SF3">
    <property type="entry name" value="MFS TRANSPORTER"/>
    <property type="match status" value="1"/>
</dbReference>
<feature type="transmembrane region" description="Helical" evidence="5">
    <location>
        <begin position="337"/>
        <end position="356"/>
    </location>
</feature>
<feature type="transmembrane region" description="Helical" evidence="5">
    <location>
        <begin position="97"/>
        <end position="119"/>
    </location>
</feature>
<dbReference type="RefSeq" id="WP_153341366.1">
    <property type="nucleotide sequence ID" value="NZ_WIVE01000006.1"/>
</dbReference>
<evidence type="ECO:0000256" key="2">
    <source>
        <dbReference type="ARBA" id="ARBA00022989"/>
    </source>
</evidence>
<dbReference type="PANTHER" id="PTHR23521">
    <property type="entry name" value="TRANSPORTER MFS SUPERFAMILY"/>
    <property type="match status" value="1"/>
</dbReference>
<feature type="region of interest" description="Disordered" evidence="4">
    <location>
        <begin position="417"/>
        <end position="448"/>
    </location>
</feature>
<evidence type="ECO:0000256" key="5">
    <source>
        <dbReference type="SAM" id="Phobius"/>
    </source>
</evidence>
<feature type="transmembrane region" description="Helical" evidence="5">
    <location>
        <begin position="7"/>
        <end position="25"/>
    </location>
</feature>
<keyword evidence="3 5" id="KW-0472">Membrane</keyword>
<feature type="transmembrane region" description="Helical" evidence="5">
    <location>
        <begin position="265"/>
        <end position="286"/>
    </location>
</feature>
<dbReference type="InterPro" id="IPR011701">
    <property type="entry name" value="MFS"/>
</dbReference>
<keyword evidence="1 5" id="KW-0812">Transmembrane</keyword>
<feature type="transmembrane region" description="Helical" evidence="5">
    <location>
        <begin position="362"/>
        <end position="381"/>
    </location>
</feature>
<evidence type="ECO:0000256" key="1">
    <source>
        <dbReference type="ARBA" id="ARBA00022692"/>
    </source>
</evidence>
<dbReference type="GO" id="GO:0022857">
    <property type="term" value="F:transmembrane transporter activity"/>
    <property type="evidence" value="ECO:0007669"/>
    <property type="project" value="InterPro"/>
</dbReference>
<name>A0A7X1ZDQ5_9PROT</name>
<keyword evidence="8" id="KW-1185">Reference proteome</keyword>
<organism evidence="7 8">
    <name type="scientific">Roseospira navarrensis</name>
    <dbReference type="NCBI Taxonomy" id="140058"/>
    <lineage>
        <taxon>Bacteria</taxon>
        <taxon>Pseudomonadati</taxon>
        <taxon>Pseudomonadota</taxon>
        <taxon>Alphaproteobacteria</taxon>
        <taxon>Rhodospirillales</taxon>
        <taxon>Rhodospirillaceae</taxon>
        <taxon>Roseospira</taxon>
    </lineage>
</organism>
<protein>
    <submittedName>
        <fullName evidence="7">MFS transporter</fullName>
    </submittedName>
</protein>
<feature type="transmembrane region" description="Helical" evidence="5">
    <location>
        <begin position="199"/>
        <end position="220"/>
    </location>
</feature>
<keyword evidence="2 5" id="KW-1133">Transmembrane helix</keyword>
<proteinExistence type="predicted"/>
<dbReference type="InterPro" id="IPR020846">
    <property type="entry name" value="MFS_dom"/>
</dbReference>
<feature type="transmembrane region" description="Helical" evidence="5">
    <location>
        <begin position="292"/>
        <end position="316"/>
    </location>
</feature>
<feature type="transmembrane region" description="Helical" evidence="5">
    <location>
        <begin position="73"/>
        <end position="91"/>
    </location>
</feature>
<feature type="transmembrane region" description="Helical" evidence="5">
    <location>
        <begin position="131"/>
        <end position="150"/>
    </location>
</feature>
<comment type="caution">
    <text evidence="7">The sequence shown here is derived from an EMBL/GenBank/DDBJ whole genome shotgun (WGS) entry which is preliminary data.</text>
</comment>
<dbReference type="OrthoDB" id="9810614at2"/>
<dbReference type="EMBL" id="WIVE01000006">
    <property type="protein sequence ID" value="MQX35656.1"/>
    <property type="molecule type" value="Genomic_DNA"/>
</dbReference>
<feature type="domain" description="Major facilitator superfamily (MFS) profile" evidence="6">
    <location>
        <begin position="199"/>
        <end position="448"/>
    </location>
</feature>
<evidence type="ECO:0000313" key="8">
    <source>
        <dbReference type="Proteomes" id="UP000434582"/>
    </source>
</evidence>
<dbReference type="SUPFAM" id="SSF103473">
    <property type="entry name" value="MFS general substrate transporter"/>
    <property type="match status" value="1"/>
</dbReference>
<feature type="transmembrane region" description="Helical" evidence="5">
    <location>
        <begin position="156"/>
        <end position="178"/>
    </location>
</feature>
<sequence length="448" mass="46838">MWHSFRPVASLLISVSIMFLGQGLLNTLLGVNLAAADLPSTISGLVMSGYFLGLVLGSILAVHVIHRVGHIRAFAALASTFSAAALAHAFFSDPIFWGLLRVIAGFCMAGLLMCTESWLNEKATRETRGTVLSMYMIATYLSQGVAQFMLELGPTAGYMLFALVSILLSAALVPVALTKVPGPALPTPRRFGLRKLIQISPTGVVGCLSSGVAMGAFYGVGPLFARNVGLDLSGTAAFMSAIILGGLILQWPLGWVSDRFDRRPVIIFVGISMSVVSAALVALGLANLDLNTLGPIAALLGLGALFGATASTLYPLSAALANDWIDPQDMVPASGGLLLAYSVGAVAGPVVASVIMDLMGPPGLFALISVVGVVVTVFTFIRLQVRESIPLEEQAPVQMMPRMTAVAYTMLPSEDEDGQLCFDFDAPPDPANETDAEQDPPDAAGQAA</sequence>
<dbReference type="CDD" id="cd17477">
    <property type="entry name" value="MFS_YcaD_like"/>
    <property type="match status" value="1"/>
</dbReference>
<dbReference type="Pfam" id="PF07690">
    <property type="entry name" value="MFS_1"/>
    <property type="match status" value="1"/>
</dbReference>
<dbReference type="Gene3D" id="1.20.1250.20">
    <property type="entry name" value="MFS general substrate transporter like domains"/>
    <property type="match status" value="2"/>
</dbReference>
<evidence type="ECO:0000259" key="6">
    <source>
        <dbReference type="PROSITE" id="PS50850"/>
    </source>
</evidence>
<feature type="transmembrane region" description="Helical" evidence="5">
    <location>
        <begin position="232"/>
        <end position="253"/>
    </location>
</feature>
<dbReference type="GO" id="GO:0005886">
    <property type="term" value="C:plasma membrane"/>
    <property type="evidence" value="ECO:0007669"/>
    <property type="project" value="TreeGrafter"/>
</dbReference>
<dbReference type="AlphaFoldDB" id="A0A7X1ZDQ5"/>
<accession>A0A7X1ZDQ5</accession>
<dbReference type="Proteomes" id="UP000434582">
    <property type="component" value="Unassembled WGS sequence"/>
</dbReference>